<protein>
    <submittedName>
        <fullName evidence="2">Uncharacterized protein</fullName>
    </submittedName>
</protein>
<accession>A0A8K0D3R1</accession>
<dbReference type="EMBL" id="VTPC01005036">
    <property type="protein sequence ID" value="KAF2896477.1"/>
    <property type="molecule type" value="Genomic_DNA"/>
</dbReference>
<evidence type="ECO:0000313" key="3">
    <source>
        <dbReference type="Proteomes" id="UP000801492"/>
    </source>
</evidence>
<comment type="caution">
    <text evidence="2">The sequence shown here is derived from an EMBL/GenBank/DDBJ whole genome shotgun (WGS) entry which is preliminary data.</text>
</comment>
<name>A0A8K0D3R1_IGNLU</name>
<sequence length="136" mass="15351">MVDMNILTVRFLQRTEQFLIKSVQFQPFPNRIKEVQQRLPSLSLFLHADGPIRLGGRLRRSSLAFDKYQTSHFAGRTIRNDKGNISLRVSASIACRTAAAVYIGQPSASRGRQSSHMSMEATASSKGVSRLRRRQM</sequence>
<feature type="compositionally biased region" description="Polar residues" evidence="1">
    <location>
        <begin position="107"/>
        <end position="127"/>
    </location>
</feature>
<dbReference type="AlphaFoldDB" id="A0A8K0D3R1"/>
<dbReference type="Proteomes" id="UP000801492">
    <property type="component" value="Unassembled WGS sequence"/>
</dbReference>
<evidence type="ECO:0000313" key="2">
    <source>
        <dbReference type="EMBL" id="KAF2896477.1"/>
    </source>
</evidence>
<evidence type="ECO:0000256" key="1">
    <source>
        <dbReference type="SAM" id="MobiDB-lite"/>
    </source>
</evidence>
<feature type="region of interest" description="Disordered" evidence="1">
    <location>
        <begin position="107"/>
        <end position="136"/>
    </location>
</feature>
<reference evidence="2" key="1">
    <citation type="submission" date="2019-08" db="EMBL/GenBank/DDBJ databases">
        <title>The genome of the North American firefly Photinus pyralis.</title>
        <authorList>
            <consortium name="Photinus pyralis genome working group"/>
            <person name="Fallon T.R."/>
            <person name="Sander Lower S.E."/>
            <person name="Weng J.-K."/>
        </authorList>
    </citation>
    <scope>NUCLEOTIDE SEQUENCE</scope>
    <source>
        <strain evidence="2">TRF0915ILg1</strain>
        <tissue evidence="2">Whole body</tissue>
    </source>
</reference>
<proteinExistence type="predicted"/>
<keyword evidence="3" id="KW-1185">Reference proteome</keyword>
<organism evidence="2 3">
    <name type="scientific">Ignelater luminosus</name>
    <name type="common">Cucubano</name>
    <name type="synonym">Pyrophorus luminosus</name>
    <dbReference type="NCBI Taxonomy" id="2038154"/>
    <lineage>
        <taxon>Eukaryota</taxon>
        <taxon>Metazoa</taxon>
        <taxon>Ecdysozoa</taxon>
        <taxon>Arthropoda</taxon>
        <taxon>Hexapoda</taxon>
        <taxon>Insecta</taxon>
        <taxon>Pterygota</taxon>
        <taxon>Neoptera</taxon>
        <taxon>Endopterygota</taxon>
        <taxon>Coleoptera</taxon>
        <taxon>Polyphaga</taxon>
        <taxon>Elateriformia</taxon>
        <taxon>Elateroidea</taxon>
        <taxon>Elateridae</taxon>
        <taxon>Agrypninae</taxon>
        <taxon>Pyrophorini</taxon>
        <taxon>Ignelater</taxon>
    </lineage>
</organism>
<gene>
    <name evidence="2" type="ORF">ILUMI_09693</name>
</gene>